<dbReference type="PANTHER" id="PTHR12948:SF3">
    <property type="entry name" value="NEDD8 ULTIMATE BUSTER 1"/>
    <property type="match status" value="1"/>
</dbReference>
<dbReference type="InterPro" id="IPR000626">
    <property type="entry name" value="Ubiquitin-like_dom"/>
</dbReference>
<reference evidence="2" key="1">
    <citation type="submission" date="2021-01" db="EMBL/GenBank/DDBJ databases">
        <authorList>
            <person name="Li R."/>
            <person name="Bekaert M."/>
        </authorList>
    </citation>
    <scope>NUCLEOTIDE SEQUENCE</scope>
    <source>
        <strain evidence="2">Farmed</strain>
    </source>
</reference>
<dbReference type="PANTHER" id="PTHR12948">
    <property type="entry name" value="NEDD8 ULTIMATE BUSTER-1 BS4 PROTEIN"/>
    <property type="match status" value="1"/>
</dbReference>
<keyword evidence="3" id="KW-1185">Reference proteome</keyword>
<dbReference type="EMBL" id="CAHIKZ030004665">
    <property type="protein sequence ID" value="CAE1313691.1"/>
    <property type="molecule type" value="Genomic_DNA"/>
</dbReference>
<dbReference type="InterPro" id="IPR041207">
    <property type="entry name" value="NUB1_ubiquitin-like_dom"/>
</dbReference>
<name>A0A812DYW9_ACAPH</name>
<dbReference type="InterPro" id="IPR029071">
    <property type="entry name" value="Ubiquitin-like_domsf"/>
</dbReference>
<evidence type="ECO:0000313" key="3">
    <source>
        <dbReference type="Proteomes" id="UP000597762"/>
    </source>
</evidence>
<accession>A0A812DYW9</accession>
<dbReference type="InterPro" id="IPR058666">
    <property type="entry name" value="SASH1/NUB1_homeodomain"/>
</dbReference>
<feature type="domain" description="Ubiquitin-like" evidence="1">
    <location>
        <begin position="80"/>
        <end position="156"/>
    </location>
</feature>
<evidence type="ECO:0000259" key="1">
    <source>
        <dbReference type="PROSITE" id="PS50053"/>
    </source>
</evidence>
<dbReference type="GO" id="GO:2000058">
    <property type="term" value="P:regulation of ubiquitin-dependent protein catabolic process"/>
    <property type="evidence" value="ECO:0007669"/>
    <property type="project" value="TreeGrafter"/>
</dbReference>
<comment type="caution">
    <text evidence="2">The sequence shown here is derived from an EMBL/GenBank/DDBJ whole genome shotgun (WGS) entry which is preliminary data.</text>
</comment>
<dbReference type="SUPFAM" id="SSF54236">
    <property type="entry name" value="Ubiquitin-like"/>
    <property type="match status" value="1"/>
</dbReference>
<dbReference type="InterPro" id="IPR039749">
    <property type="entry name" value="NUB1"/>
</dbReference>
<sequence>MSSQLTLLKHALNSDKVQLWNPPYTLENGKRGEITQEMLSKYSSVVKTSQESVLEMMEVLRMNAVRKLAARGKFYEKGIATLKLRVCANCESQVSRPESVEISLQQTGCELKERVAELCGVSSDRIKLIISGQLVQDENSLISQNVKCHSQVMVIICPVKVKEAYKMDENFSDLEKSREEAEILSSKIEDHSDDIPYLEIADQNGRPLKLPKEEKKALAFAMALNEKGRSSMLKKDYSVALLLLLEADKEFRKCRSDILSAVDNFALVNLDIVWCYQQLRNIDELPDAEKRLKVCEDCFKQSYGENLERLTVMKVSICI</sequence>
<gene>
    <name evidence="2" type="ORF">SPHA_64743</name>
</gene>
<dbReference type="CDD" id="cd17062">
    <property type="entry name" value="Ubl_NUB1"/>
    <property type="match status" value="1"/>
</dbReference>
<organism evidence="2 3">
    <name type="scientific">Acanthosepion pharaonis</name>
    <name type="common">Pharaoh cuttlefish</name>
    <name type="synonym">Sepia pharaonis</name>
    <dbReference type="NCBI Taxonomy" id="158019"/>
    <lineage>
        <taxon>Eukaryota</taxon>
        <taxon>Metazoa</taxon>
        <taxon>Spiralia</taxon>
        <taxon>Lophotrochozoa</taxon>
        <taxon>Mollusca</taxon>
        <taxon>Cephalopoda</taxon>
        <taxon>Coleoidea</taxon>
        <taxon>Decapodiformes</taxon>
        <taxon>Sepiida</taxon>
        <taxon>Sepiina</taxon>
        <taxon>Sepiidae</taxon>
        <taxon>Acanthosepion</taxon>
    </lineage>
</organism>
<protein>
    <recommendedName>
        <fullName evidence="1">Ubiquitin-like domain-containing protein</fullName>
    </recommendedName>
</protein>
<dbReference type="Pfam" id="PF26285">
    <property type="entry name" value="SASH1_Homeodomain"/>
    <property type="match status" value="1"/>
</dbReference>
<dbReference type="Proteomes" id="UP000597762">
    <property type="component" value="Unassembled WGS sequence"/>
</dbReference>
<dbReference type="PROSITE" id="PS50053">
    <property type="entry name" value="UBIQUITIN_2"/>
    <property type="match status" value="1"/>
</dbReference>
<proteinExistence type="predicted"/>
<dbReference type="AlphaFoldDB" id="A0A812DYW9"/>
<dbReference type="OrthoDB" id="434245at2759"/>
<dbReference type="Pfam" id="PF18037">
    <property type="entry name" value="Ubiquitin_5"/>
    <property type="match status" value="1"/>
</dbReference>
<evidence type="ECO:0000313" key="2">
    <source>
        <dbReference type="EMBL" id="CAE1313691.1"/>
    </source>
</evidence>
<dbReference type="Gene3D" id="3.10.20.90">
    <property type="entry name" value="Phosphatidylinositol 3-kinase Catalytic Subunit, Chain A, domain 1"/>
    <property type="match status" value="1"/>
</dbReference>